<dbReference type="InterPro" id="IPR011049">
    <property type="entry name" value="Serralysin-like_metalloprot_C"/>
</dbReference>
<dbReference type="RefSeq" id="WP_269480790.1">
    <property type="nucleotide sequence ID" value="NZ_JAPXGP010000028.1"/>
</dbReference>
<dbReference type="PANTHER" id="PTHR38340:SF1">
    <property type="entry name" value="S-LAYER PROTEIN"/>
    <property type="match status" value="1"/>
</dbReference>
<dbReference type="Pfam" id="PF06594">
    <property type="entry name" value="HCBP_related"/>
    <property type="match status" value="1"/>
</dbReference>
<organism evidence="4 5">
    <name type="scientific">Campylobacter ureolyticus</name>
    <dbReference type="NCBI Taxonomy" id="827"/>
    <lineage>
        <taxon>Bacteria</taxon>
        <taxon>Pseudomonadati</taxon>
        <taxon>Campylobacterota</taxon>
        <taxon>Epsilonproteobacteria</taxon>
        <taxon>Campylobacterales</taxon>
        <taxon>Campylobacteraceae</taxon>
        <taxon>Campylobacter</taxon>
    </lineage>
</organism>
<sequence length="459" mass="51385">GNDILNGGTGNDELYGEEGNDTYVFGKEWGQDIIKDYDGFNNIEFIDNISIDDLVFNKNGRDLVISDKELKNTITIKDVMNENGTLNNSVEKFIFNRKKDGKKETFDYLTSSQILDYLIKPTNESDKLVGYNEHSYNINALDGNDTIITNIKDDILIGGKGNDTLIGKAGNDIYIFGKDFGNDTIIEENSDKNVIKFTDGISKDDLLFKKLNNDLVILQNKNSVTIKDMFNGASINSKIDKIVFDDGSSITNREFINLAVANSSSNENDTLIGYFDDDYVLDALDGNDTIITNGGNDVLIGGAGDDTLKGGKGDDIYKFELNHGKDIIEDNIGKETIVINGKTKEDLIFTYDVTTTDLIINYKDNKNDSITIKKWKYMDNLTIKFDDNSYIDDRYITNKIKTINSDSDTSEVGIYYNTNLEDGDDVYVIKKDAGKISIYDNFTLHSYKVDGGNDTIKFD</sequence>
<name>A0A9Q4KR09_9BACT</name>
<dbReference type="PANTHER" id="PTHR38340">
    <property type="entry name" value="S-LAYER PROTEIN"/>
    <property type="match status" value="1"/>
</dbReference>
<accession>A0A9Q4KR09</accession>
<dbReference type="Gene3D" id="2.150.10.10">
    <property type="entry name" value="Serralysin-like metalloprotease, C-terminal"/>
    <property type="match status" value="2"/>
</dbReference>
<dbReference type="Proteomes" id="UP001075461">
    <property type="component" value="Unassembled WGS sequence"/>
</dbReference>
<evidence type="ECO:0000313" key="5">
    <source>
        <dbReference type="Proteomes" id="UP001075461"/>
    </source>
</evidence>
<evidence type="ECO:0000313" key="4">
    <source>
        <dbReference type="EMBL" id="MCZ6162582.1"/>
    </source>
</evidence>
<dbReference type="GO" id="GO:0005509">
    <property type="term" value="F:calcium ion binding"/>
    <property type="evidence" value="ECO:0007669"/>
    <property type="project" value="InterPro"/>
</dbReference>
<keyword evidence="2" id="KW-0964">Secreted</keyword>
<comment type="subcellular location">
    <subcellularLocation>
        <location evidence="1">Secreted</location>
    </subcellularLocation>
</comment>
<dbReference type="InterPro" id="IPR001343">
    <property type="entry name" value="Hemolysn_Ca-bd"/>
</dbReference>
<dbReference type="EMBL" id="JAPXGP010000028">
    <property type="protein sequence ID" value="MCZ6162582.1"/>
    <property type="molecule type" value="Genomic_DNA"/>
</dbReference>
<feature type="non-terminal residue" evidence="4">
    <location>
        <position position="1"/>
    </location>
</feature>
<feature type="domain" description="Haemolysin-type calcium binding-related" evidence="3">
    <location>
        <begin position="221"/>
        <end position="251"/>
    </location>
</feature>
<comment type="caution">
    <text evidence="4">The sequence shown here is derived from an EMBL/GenBank/DDBJ whole genome shotgun (WGS) entry which is preliminary data.</text>
</comment>
<reference evidence="4" key="1">
    <citation type="submission" date="2022-12" db="EMBL/GenBank/DDBJ databases">
        <title>Species Delineation and Comparative Genomics within the Campylobacter ureolyticus Complex.</title>
        <authorList>
            <person name="Maki J."/>
            <person name="Howard M."/>
            <person name="Connelly S."/>
            <person name="Hardy D.J."/>
            <person name="Cameron A."/>
        </authorList>
    </citation>
    <scope>NUCLEOTIDE SEQUENCE</scope>
    <source>
        <strain evidence="4">URMC_786</strain>
    </source>
</reference>
<evidence type="ECO:0000256" key="2">
    <source>
        <dbReference type="ARBA" id="ARBA00022525"/>
    </source>
</evidence>
<dbReference type="PROSITE" id="PS00330">
    <property type="entry name" value="HEMOLYSIN_CALCIUM"/>
    <property type="match status" value="2"/>
</dbReference>
<dbReference type="InterPro" id="IPR050557">
    <property type="entry name" value="RTX_toxin/Mannuronan_C5-epim"/>
</dbReference>
<dbReference type="GO" id="GO:0005576">
    <property type="term" value="C:extracellular region"/>
    <property type="evidence" value="ECO:0007669"/>
    <property type="project" value="UniProtKB-SubCell"/>
</dbReference>
<proteinExistence type="predicted"/>
<dbReference type="InterPro" id="IPR018511">
    <property type="entry name" value="Hemolysin-typ_Ca-bd_CS"/>
</dbReference>
<gene>
    <name evidence="4" type="ORF">O6B92_09640</name>
</gene>
<dbReference type="PRINTS" id="PR00313">
    <property type="entry name" value="CABNDNGRPT"/>
</dbReference>
<dbReference type="Pfam" id="PF00353">
    <property type="entry name" value="HemolysinCabind"/>
    <property type="match status" value="3"/>
</dbReference>
<dbReference type="InterPro" id="IPR010566">
    <property type="entry name" value="Haemolys_ca-bd"/>
</dbReference>
<dbReference type="SUPFAM" id="SSF51120">
    <property type="entry name" value="beta-Roll"/>
    <property type="match status" value="3"/>
</dbReference>
<dbReference type="AlphaFoldDB" id="A0A9Q4KR09"/>
<evidence type="ECO:0000259" key="3">
    <source>
        <dbReference type="Pfam" id="PF06594"/>
    </source>
</evidence>
<feature type="non-terminal residue" evidence="4">
    <location>
        <position position="459"/>
    </location>
</feature>
<evidence type="ECO:0000256" key="1">
    <source>
        <dbReference type="ARBA" id="ARBA00004613"/>
    </source>
</evidence>
<protein>
    <submittedName>
        <fullName evidence="4">Calcium-binding protein</fullName>
    </submittedName>
</protein>